<gene>
    <name evidence="1" type="ORF">VNO77_33633</name>
</gene>
<comment type="caution">
    <text evidence="1">The sequence shown here is derived from an EMBL/GenBank/DDBJ whole genome shotgun (WGS) entry which is preliminary data.</text>
</comment>
<organism evidence="1 2">
    <name type="scientific">Canavalia gladiata</name>
    <name type="common">Sword bean</name>
    <name type="synonym">Dolichos gladiatus</name>
    <dbReference type="NCBI Taxonomy" id="3824"/>
    <lineage>
        <taxon>Eukaryota</taxon>
        <taxon>Viridiplantae</taxon>
        <taxon>Streptophyta</taxon>
        <taxon>Embryophyta</taxon>
        <taxon>Tracheophyta</taxon>
        <taxon>Spermatophyta</taxon>
        <taxon>Magnoliopsida</taxon>
        <taxon>eudicotyledons</taxon>
        <taxon>Gunneridae</taxon>
        <taxon>Pentapetalae</taxon>
        <taxon>rosids</taxon>
        <taxon>fabids</taxon>
        <taxon>Fabales</taxon>
        <taxon>Fabaceae</taxon>
        <taxon>Papilionoideae</taxon>
        <taxon>50 kb inversion clade</taxon>
        <taxon>NPAAA clade</taxon>
        <taxon>indigoferoid/millettioid clade</taxon>
        <taxon>Phaseoleae</taxon>
        <taxon>Canavalia</taxon>
    </lineage>
</organism>
<name>A0AAN9KES6_CANGL</name>
<protein>
    <submittedName>
        <fullName evidence="1">Uncharacterized protein</fullName>
    </submittedName>
</protein>
<proteinExistence type="predicted"/>
<dbReference type="EMBL" id="JAYMYQ010000008">
    <property type="protein sequence ID" value="KAK7315101.1"/>
    <property type="molecule type" value="Genomic_DNA"/>
</dbReference>
<keyword evidence="2" id="KW-1185">Reference proteome</keyword>
<reference evidence="1 2" key="1">
    <citation type="submission" date="2024-01" db="EMBL/GenBank/DDBJ databases">
        <title>The genomes of 5 underutilized Papilionoideae crops provide insights into root nodulation and disease resistanc.</title>
        <authorList>
            <person name="Jiang F."/>
        </authorList>
    </citation>
    <scope>NUCLEOTIDE SEQUENCE [LARGE SCALE GENOMIC DNA]</scope>
    <source>
        <strain evidence="1">LVBAO_FW01</strain>
        <tissue evidence="1">Leaves</tissue>
    </source>
</reference>
<accession>A0AAN9KES6</accession>
<evidence type="ECO:0000313" key="1">
    <source>
        <dbReference type="EMBL" id="KAK7315101.1"/>
    </source>
</evidence>
<sequence length="82" mass="9227">MCNALYLCLVRTTHDVLNLVKHSIKWNVVRHRMNNLLASTTRRCFDSLPSIRLGAQTPLVGHCHIGKIGPSDDINSNFLTEV</sequence>
<dbReference type="AlphaFoldDB" id="A0AAN9KES6"/>
<evidence type="ECO:0000313" key="2">
    <source>
        <dbReference type="Proteomes" id="UP001367508"/>
    </source>
</evidence>
<dbReference type="Proteomes" id="UP001367508">
    <property type="component" value="Unassembled WGS sequence"/>
</dbReference>